<name>A0A0C2X0U9_SERVB</name>
<feature type="transmembrane region" description="Helical" evidence="1">
    <location>
        <begin position="259"/>
        <end position="279"/>
    </location>
</feature>
<reference evidence="4" key="2">
    <citation type="submission" date="2015-01" db="EMBL/GenBank/DDBJ databases">
        <title>Evolutionary Origins and Diversification of the Mycorrhizal Mutualists.</title>
        <authorList>
            <consortium name="DOE Joint Genome Institute"/>
            <consortium name="Mycorrhizal Genomics Consortium"/>
            <person name="Kohler A."/>
            <person name="Kuo A."/>
            <person name="Nagy L.G."/>
            <person name="Floudas D."/>
            <person name="Copeland A."/>
            <person name="Barry K.W."/>
            <person name="Cichocki N."/>
            <person name="Veneault-Fourrey C."/>
            <person name="LaButti K."/>
            <person name="Lindquist E.A."/>
            <person name="Lipzen A."/>
            <person name="Lundell T."/>
            <person name="Morin E."/>
            <person name="Murat C."/>
            <person name="Riley R."/>
            <person name="Ohm R."/>
            <person name="Sun H."/>
            <person name="Tunlid A."/>
            <person name="Henrissat B."/>
            <person name="Grigoriev I.V."/>
            <person name="Hibbett D.S."/>
            <person name="Martin F."/>
        </authorList>
    </citation>
    <scope>NUCLEOTIDE SEQUENCE [LARGE SCALE GENOMIC DNA]</scope>
    <source>
        <strain evidence="4">MAFF 305830</strain>
    </source>
</reference>
<feature type="transmembrane region" description="Helical" evidence="1">
    <location>
        <begin position="234"/>
        <end position="253"/>
    </location>
</feature>
<dbReference type="STRING" id="933852.A0A0C2X0U9"/>
<keyword evidence="1" id="KW-0472">Membrane</keyword>
<evidence type="ECO:0000259" key="2">
    <source>
        <dbReference type="Pfam" id="PF20151"/>
    </source>
</evidence>
<keyword evidence="4" id="KW-1185">Reference proteome</keyword>
<evidence type="ECO:0000256" key="1">
    <source>
        <dbReference type="SAM" id="Phobius"/>
    </source>
</evidence>
<dbReference type="Pfam" id="PF20151">
    <property type="entry name" value="DUF6533"/>
    <property type="match status" value="1"/>
</dbReference>
<keyword evidence="1" id="KW-0812">Transmembrane</keyword>
<accession>A0A0C2X0U9</accession>
<dbReference type="InterPro" id="IPR045340">
    <property type="entry name" value="DUF6533"/>
</dbReference>
<evidence type="ECO:0000313" key="3">
    <source>
        <dbReference type="EMBL" id="KIM31908.1"/>
    </source>
</evidence>
<organism evidence="3 4">
    <name type="scientific">Serendipita vermifera MAFF 305830</name>
    <dbReference type="NCBI Taxonomy" id="933852"/>
    <lineage>
        <taxon>Eukaryota</taxon>
        <taxon>Fungi</taxon>
        <taxon>Dikarya</taxon>
        <taxon>Basidiomycota</taxon>
        <taxon>Agaricomycotina</taxon>
        <taxon>Agaricomycetes</taxon>
        <taxon>Sebacinales</taxon>
        <taxon>Serendipitaceae</taxon>
        <taxon>Serendipita</taxon>
    </lineage>
</organism>
<feature type="transmembrane region" description="Helical" evidence="1">
    <location>
        <begin position="77"/>
        <end position="99"/>
    </location>
</feature>
<keyword evidence="1" id="KW-1133">Transmembrane helix</keyword>
<dbReference type="HOGENOM" id="CLU_053377_1_0_1"/>
<feature type="transmembrane region" description="Helical" evidence="1">
    <location>
        <begin position="144"/>
        <end position="167"/>
    </location>
</feature>
<gene>
    <name evidence="3" type="ORF">M408DRAFT_64311</name>
</gene>
<dbReference type="OrthoDB" id="3258294at2759"/>
<feature type="transmembrane region" description="Helical" evidence="1">
    <location>
        <begin position="119"/>
        <end position="137"/>
    </location>
</feature>
<reference evidence="3 4" key="1">
    <citation type="submission" date="2014-04" db="EMBL/GenBank/DDBJ databases">
        <authorList>
            <consortium name="DOE Joint Genome Institute"/>
            <person name="Kuo A."/>
            <person name="Zuccaro A."/>
            <person name="Kohler A."/>
            <person name="Nagy L.G."/>
            <person name="Floudas D."/>
            <person name="Copeland A."/>
            <person name="Barry K.W."/>
            <person name="Cichocki N."/>
            <person name="Veneault-Fourrey C."/>
            <person name="LaButti K."/>
            <person name="Lindquist E.A."/>
            <person name="Lipzen A."/>
            <person name="Lundell T."/>
            <person name="Morin E."/>
            <person name="Murat C."/>
            <person name="Sun H."/>
            <person name="Tunlid A."/>
            <person name="Henrissat B."/>
            <person name="Grigoriev I.V."/>
            <person name="Hibbett D.S."/>
            <person name="Martin F."/>
            <person name="Nordberg H.P."/>
            <person name="Cantor M.N."/>
            <person name="Hua S.X."/>
        </authorList>
    </citation>
    <scope>NUCLEOTIDE SEQUENCE [LARGE SCALE GENOMIC DNA]</scope>
    <source>
        <strain evidence="3 4">MAFF 305830</strain>
    </source>
</reference>
<dbReference type="EMBL" id="KN824281">
    <property type="protein sequence ID" value="KIM31908.1"/>
    <property type="molecule type" value="Genomic_DNA"/>
</dbReference>
<feature type="non-terminal residue" evidence="3">
    <location>
        <position position="317"/>
    </location>
</feature>
<proteinExistence type="predicted"/>
<evidence type="ECO:0000313" key="4">
    <source>
        <dbReference type="Proteomes" id="UP000054097"/>
    </source>
</evidence>
<feature type="domain" description="DUF6533" evidence="2">
    <location>
        <begin position="45"/>
        <end position="88"/>
    </location>
</feature>
<feature type="transmembrane region" description="Helical" evidence="1">
    <location>
        <begin position="191"/>
        <end position="213"/>
    </location>
</feature>
<protein>
    <recommendedName>
        <fullName evidence="2">DUF6533 domain-containing protein</fullName>
    </recommendedName>
</protein>
<dbReference type="AlphaFoldDB" id="A0A0C2X0U9"/>
<sequence length="317" mass="34842">MSGGTDNGTSFGTSGNTTTPEVVAEPITFDWVAIFAAHLDAKRLGVALLTWVAYDYALTIDDSINLFWKFRWSVSKVTYLLSRYVSLVTVTLIVMRLFMPSPTLTYCTVSPWMEIGGSAILIVIVNLVMVTRVYALWNRDKRVLIVALMGFCGNIGSYLILVSYSYAKGAFFVTYPPFTGCVVFPGYDKGWLIFVTSIGFETVIIVLTIYKSWSVAIQRGIRTPLYTLLLEDGAIYYFFILLSQMLSIITVWVPSALSAPVGGAYPSIAVSGIACNRLFTRLQRLLVSRGKGQTDFLTADLISTSAPSTSYGGTPTK</sequence>
<dbReference type="Proteomes" id="UP000054097">
    <property type="component" value="Unassembled WGS sequence"/>
</dbReference>